<name>A0A8J3ZNR4_9ACTN</name>
<dbReference type="PROSITE" id="PS50005">
    <property type="entry name" value="TPR"/>
    <property type="match status" value="3"/>
</dbReference>
<dbReference type="SMART" id="SM00862">
    <property type="entry name" value="Trans_reg_C"/>
    <property type="match status" value="1"/>
</dbReference>
<feature type="domain" description="OmpR/PhoB-type" evidence="8">
    <location>
        <begin position="1"/>
        <end position="103"/>
    </location>
</feature>
<dbReference type="SMART" id="SM00028">
    <property type="entry name" value="TPR"/>
    <property type="match status" value="7"/>
</dbReference>
<keyword evidence="3 5" id="KW-0802">TPR repeat</keyword>
<evidence type="ECO:0000256" key="5">
    <source>
        <dbReference type="PROSITE-ProRule" id="PRU00339"/>
    </source>
</evidence>
<dbReference type="CDD" id="cd15831">
    <property type="entry name" value="BTAD"/>
    <property type="match status" value="1"/>
</dbReference>
<dbReference type="InterPro" id="IPR005158">
    <property type="entry name" value="BTAD"/>
</dbReference>
<dbReference type="Gene3D" id="1.25.40.10">
    <property type="entry name" value="Tetratricopeptide repeat domain"/>
    <property type="match status" value="3"/>
</dbReference>
<feature type="repeat" description="TPR" evidence="5">
    <location>
        <begin position="979"/>
        <end position="1012"/>
    </location>
</feature>
<feature type="DNA-binding region" description="OmpR/PhoB-type" evidence="6">
    <location>
        <begin position="1"/>
        <end position="103"/>
    </location>
</feature>
<gene>
    <name evidence="9" type="ORF">Voc01_020710</name>
</gene>
<dbReference type="GO" id="GO:0006355">
    <property type="term" value="P:regulation of DNA-templated transcription"/>
    <property type="evidence" value="ECO:0007669"/>
    <property type="project" value="InterPro"/>
</dbReference>
<evidence type="ECO:0000256" key="1">
    <source>
        <dbReference type="ARBA" id="ARBA00005820"/>
    </source>
</evidence>
<dbReference type="InterPro" id="IPR019734">
    <property type="entry name" value="TPR_rpt"/>
</dbReference>
<dbReference type="EMBL" id="BOPH01000023">
    <property type="protein sequence ID" value="GIJ67154.1"/>
    <property type="molecule type" value="Genomic_DNA"/>
</dbReference>
<evidence type="ECO:0000256" key="2">
    <source>
        <dbReference type="ARBA" id="ARBA00022737"/>
    </source>
</evidence>
<reference evidence="9" key="1">
    <citation type="submission" date="2021-01" db="EMBL/GenBank/DDBJ databases">
        <title>Whole genome shotgun sequence of Virgisporangium ochraceum NBRC 16418.</title>
        <authorList>
            <person name="Komaki H."/>
            <person name="Tamura T."/>
        </authorList>
    </citation>
    <scope>NUCLEOTIDE SEQUENCE</scope>
    <source>
        <strain evidence="9">NBRC 16418</strain>
    </source>
</reference>
<evidence type="ECO:0000256" key="7">
    <source>
        <dbReference type="SAM" id="MobiDB-lite"/>
    </source>
</evidence>
<dbReference type="SUPFAM" id="SSF46894">
    <property type="entry name" value="C-terminal effector domain of the bipartite response regulators"/>
    <property type="match status" value="1"/>
</dbReference>
<keyword evidence="10" id="KW-1185">Reference proteome</keyword>
<dbReference type="Pfam" id="PF13424">
    <property type="entry name" value="TPR_12"/>
    <property type="match status" value="3"/>
</dbReference>
<dbReference type="SUPFAM" id="SSF52540">
    <property type="entry name" value="P-loop containing nucleoside triphosphate hydrolases"/>
    <property type="match status" value="1"/>
</dbReference>
<dbReference type="GO" id="GO:0003677">
    <property type="term" value="F:DNA binding"/>
    <property type="evidence" value="ECO:0007669"/>
    <property type="project" value="UniProtKB-UniRule"/>
</dbReference>
<evidence type="ECO:0000256" key="6">
    <source>
        <dbReference type="PROSITE-ProRule" id="PRU01091"/>
    </source>
</evidence>
<comment type="similarity">
    <text evidence="1">Belongs to the AfsR/DnrI/RedD regulatory family.</text>
</comment>
<dbReference type="InterPro" id="IPR036388">
    <property type="entry name" value="WH-like_DNA-bd_sf"/>
</dbReference>
<dbReference type="RefSeq" id="WP_203927118.1">
    <property type="nucleotide sequence ID" value="NZ_BOPH01000023.1"/>
</dbReference>
<evidence type="ECO:0000313" key="10">
    <source>
        <dbReference type="Proteomes" id="UP000635606"/>
    </source>
</evidence>
<dbReference type="SMART" id="SM01043">
    <property type="entry name" value="BTAD"/>
    <property type="match status" value="1"/>
</dbReference>
<dbReference type="Gene3D" id="3.40.50.300">
    <property type="entry name" value="P-loop containing nucleotide triphosphate hydrolases"/>
    <property type="match status" value="1"/>
</dbReference>
<comment type="caution">
    <text evidence="9">The sequence shown here is derived from an EMBL/GenBank/DDBJ whole genome shotgun (WGS) entry which is preliminary data.</text>
</comment>
<keyword evidence="2" id="KW-0677">Repeat</keyword>
<dbReference type="GO" id="GO:0043531">
    <property type="term" value="F:ADP binding"/>
    <property type="evidence" value="ECO:0007669"/>
    <property type="project" value="InterPro"/>
</dbReference>
<dbReference type="InterPro" id="IPR016032">
    <property type="entry name" value="Sig_transdc_resp-reg_C-effctor"/>
</dbReference>
<feature type="repeat" description="TPR" evidence="5">
    <location>
        <begin position="739"/>
        <end position="772"/>
    </location>
</feature>
<dbReference type="Pfam" id="PF00486">
    <property type="entry name" value="Trans_reg_C"/>
    <property type="match status" value="1"/>
</dbReference>
<dbReference type="Gene3D" id="1.10.10.10">
    <property type="entry name" value="Winged helix-like DNA-binding domain superfamily/Winged helix DNA-binding domain"/>
    <property type="match status" value="1"/>
</dbReference>
<dbReference type="InterPro" id="IPR013105">
    <property type="entry name" value="TPR_2"/>
</dbReference>
<dbReference type="Proteomes" id="UP000635606">
    <property type="component" value="Unassembled WGS sequence"/>
</dbReference>
<protein>
    <submittedName>
        <fullName evidence="9">XRE family transcriptional regulator</fullName>
    </submittedName>
</protein>
<feature type="repeat" description="TPR" evidence="5">
    <location>
        <begin position="819"/>
        <end position="852"/>
    </location>
</feature>
<dbReference type="AlphaFoldDB" id="A0A8J3ZNR4"/>
<dbReference type="PROSITE" id="PS51755">
    <property type="entry name" value="OMPR_PHOB"/>
    <property type="match status" value="1"/>
</dbReference>
<organism evidence="9 10">
    <name type="scientific">Virgisporangium ochraceum</name>
    <dbReference type="NCBI Taxonomy" id="65505"/>
    <lineage>
        <taxon>Bacteria</taxon>
        <taxon>Bacillati</taxon>
        <taxon>Actinomycetota</taxon>
        <taxon>Actinomycetes</taxon>
        <taxon>Micromonosporales</taxon>
        <taxon>Micromonosporaceae</taxon>
        <taxon>Virgisporangium</taxon>
    </lineage>
</organism>
<evidence type="ECO:0000313" key="9">
    <source>
        <dbReference type="EMBL" id="GIJ67154.1"/>
    </source>
</evidence>
<dbReference type="Pfam" id="PF07719">
    <property type="entry name" value="TPR_2"/>
    <property type="match status" value="1"/>
</dbReference>
<dbReference type="InterPro" id="IPR001867">
    <property type="entry name" value="OmpR/PhoB-type_DNA-bd"/>
</dbReference>
<proteinExistence type="inferred from homology"/>
<accession>A0A8J3ZNR4</accession>
<evidence type="ECO:0000259" key="8">
    <source>
        <dbReference type="PROSITE" id="PS51755"/>
    </source>
</evidence>
<evidence type="ECO:0000256" key="3">
    <source>
        <dbReference type="ARBA" id="ARBA00022803"/>
    </source>
</evidence>
<dbReference type="PANTHER" id="PTHR47691:SF3">
    <property type="entry name" value="HTH-TYPE TRANSCRIPTIONAL REGULATOR RV0890C-RELATED"/>
    <property type="match status" value="1"/>
</dbReference>
<dbReference type="CDD" id="cd00383">
    <property type="entry name" value="trans_reg_C"/>
    <property type="match status" value="1"/>
</dbReference>
<sequence length="1030" mass="109023">MGDDGAGQTLWRVLGPVRLTVDGREIDLGPGRQRSVLAVLLMTPGRTVPVQTLIDRVWDDRPPRSGTAAAPYVTRLRRVIDTAAPGADLGTLRFVDGGYRLDCDPDLVDLHRARRLAAEARAALDDGGPGSAADGGPGSAAGRAADLLGRALREWQSVALAGVPGSWATRMREALHGERLDLLALRAEADLRTGRHATVIDDLSGPVAEHPTAERIVVPLLLALVRAGRSTEALATYAQVRASIADELGTEPSARLRDLHVRILRDDPTLVPPGPPTADAPGRPGDSPAQLPADVPAFTGRDEELASLDAAAAAAGEHPTAVVISAVAGTAGVGKTALAVRWAHRVRARYPDGQLYVNLRGYDPDRPMTAADALTRFLTALGVPGQDIPLDVDDRAARYRTATADRRMLILLDNASSVEQVRPLLPGTASCTVVVTSRDSLAGLAALHGAHRVHLDLLAPGVALALLRRLVGRRVDDEPGAAAELAELCVRLPLALRVAAELAAARPSERLADLVAELTDQRQRLRLLDAGDDPRAAVRTVFSWSMRHLPAPAARTFALLGLHPGPDIDAHAAAALDGTDPDGAARALEQLARANLVHRTAPRRYGMHDLLRAYAASLATADGERAALDRLFDHYLANAAAAMDSLHPADANRRPRVDAPAPMPALADPDAARGWLDAERHNLVTVVAHAAAHGFPGHAIRLSATLYRYLGGGHHGDALTVYRHARDAARQTDDPAAEAQAEFGLGAIHGRLGDYDPAIDHLGRALVLFQKVGDGTGEARALGNLGMLEAHLGRYEPASDHIQRALAVFRRSGDEAGEALALTQLGHIARRLGRYEDGVDHHERALALFRRTANAAGEAEALNGLGAVEARLGRYASAMEHHRLALDRFRQVGERTGEGWAHDGLGTAHAGLGDRDRAAEHYHEALAVFRETGDREGEAYALNGLGETARAGGDPAAAVARHTDALAAATETGGADQYARAHTGLGDAYRALGDPDRARGHYERALARYTDLGGPEAADVRARLTGCAPS</sequence>
<evidence type="ECO:0000256" key="4">
    <source>
        <dbReference type="ARBA" id="ARBA00023125"/>
    </source>
</evidence>
<dbReference type="GO" id="GO:0000160">
    <property type="term" value="P:phosphorelay signal transduction system"/>
    <property type="evidence" value="ECO:0007669"/>
    <property type="project" value="InterPro"/>
</dbReference>
<dbReference type="InterPro" id="IPR011990">
    <property type="entry name" value="TPR-like_helical_dom_sf"/>
</dbReference>
<dbReference type="PANTHER" id="PTHR47691">
    <property type="entry name" value="REGULATOR-RELATED"/>
    <property type="match status" value="1"/>
</dbReference>
<keyword evidence="4 6" id="KW-0238">DNA-binding</keyword>
<dbReference type="Pfam" id="PF03704">
    <property type="entry name" value="BTAD"/>
    <property type="match status" value="1"/>
</dbReference>
<dbReference type="SUPFAM" id="SSF48452">
    <property type="entry name" value="TPR-like"/>
    <property type="match status" value="3"/>
</dbReference>
<dbReference type="InterPro" id="IPR027417">
    <property type="entry name" value="P-loop_NTPase"/>
</dbReference>
<feature type="region of interest" description="Disordered" evidence="7">
    <location>
        <begin position="266"/>
        <end position="290"/>
    </location>
</feature>
<dbReference type="PRINTS" id="PR00364">
    <property type="entry name" value="DISEASERSIST"/>
</dbReference>